<reference evidence="3 4" key="1">
    <citation type="submission" date="2007-01" db="EMBL/GenBank/DDBJ databases">
        <authorList>
            <person name="Haygood M."/>
            <person name="Podell S."/>
            <person name="Anderson C."/>
            <person name="Hopkinson B."/>
            <person name="Roe K."/>
            <person name="Barbeau K."/>
            <person name="Gaasterland T."/>
            <person name="Ferriera S."/>
            <person name="Johnson J."/>
            <person name="Kravitz S."/>
            <person name="Beeson K."/>
            <person name="Sutton G."/>
            <person name="Rogers Y.-H."/>
            <person name="Friedman R."/>
            <person name="Frazier M."/>
            <person name="Venter J.C."/>
        </authorList>
    </citation>
    <scope>NUCLEOTIDE SEQUENCE [LARGE SCALE GENOMIC DNA]</scope>
    <source>
        <strain evidence="3 4">ATCC 23134</strain>
    </source>
</reference>
<evidence type="ECO:0000313" key="3">
    <source>
        <dbReference type="EMBL" id="EAY31287.1"/>
    </source>
</evidence>
<evidence type="ECO:0000313" key="4">
    <source>
        <dbReference type="Proteomes" id="UP000004095"/>
    </source>
</evidence>
<dbReference type="eggNOG" id="COG2267">
    <property type="taxonomic scope" value="Bacteria"/>
</dbReference>
<dbReference type="InterPro" id="IPR029058">
    <property type="entry name" value="AB_hydrolase_fold"/>
</dbReference>
<evidence type="ECO:0000256" key="1">
    <source>
        <dbReference type="ARBA" id="ARBA00022801"/>
    </source>
</evidence>
<dbReference type="EMBL" id="AAWS01000003">
    <property type="protein sequence ID" value="EAY31287.1"/>
    <property type="molecule type" value="Genomic_DNA"/>
</dbReference>
<dbReference type="GO" id="GO:0016020">
    <property type="term" value="C:membrane"/>
    <property type="evidence" value="ECO:0007669"/>
    <property type="project" value="TreeGrafter"/>
</dbReference>
<dbReference type="Pfam" id="PF00561">
    <property type="entry name" value="Abhydrolase_1"/>
    <property type="match status" value="1"/>
</dbReference>
<dbReference type="GO" id="GO:0016787">
    <property type="term" value="F:hydrolase activity"/>
    <property type="evidence" value="ECO:0007669"/>
    <property type="project" value="UniProtKB-KW"/>
</dbReference>
<accession>A1ZDX9</accession>
<organism evidence="3 4">
    <name type="scientific">Microscilla marina ATCC 23134</name>
    <dbReference type="NCBI Taxonomy" id="313606"/>
    <lineage>
        <taxon>Bacteria</taxon>
        <taxon>Pseudomonadati</taxon>
        <taxon>Bacteroidota</taxon>
        <taxon>Cytophagia</taxon>
        <taxon>Cytophagales</taxon>
        <taxon>Microscillaceae</taxon>
        <taxon>Microscilla</taxon>
    </lineage>
</organism>
<dbReference type="Gene3D" id="3.40.50.1820">
    <property type="entry name" value="alpha/beta hydrolase"/>
    <property type="match status" value="1"/>
</dbReference>
<gene>
    <name evidence="3" type="ORF">M23134_04120</name>
</gene>
<dbReference type="RefSeq" id="WP_002693853.1">
    <property type="nucleotide sequence ID" value="NZ_AAWS01000003.1"/>
</dbReference>
<dbReference type="PANTHER" id="PTHR43798">
    <property type="entry name" value="MONOACYLGLYCEROL LIPASE"/>
    <property type="match status" value="1"/>
</dbReference>
<dbReference type="OrthoDB" id="9780932at2"/>
<name>A1ZDX9_MICM2</name>
<dbReference type="InterPro" id="IPR050266">
    <property type="entry name" value="AB_hydrolase_sf"/>
</dbReference>
<keyword evidence="4" id="KW-1185">Reference proteome</keyword>
<evidence type="ECO:0000259" key="2">
    <source>
        <dbReference type="Pfam" id="PF00561"/>
    </source>
</evidence>
<dbReference type="InterPro" id="IPR000073">
    <property type="entry name" value="AB_hydrolase_1"/>
</dbReference>
<comment type="caution">
    <text evidence="3">The sequence shown here is derived from an EMBL/GenBank/DDBJ whole genome shotgun (WGS) entry which is preliminary data.</text>
</comment>
<protein>
    <submittedName>
        <fullName evidence="3">Aromatic hydrocarbon catabolism protein</fullName>
    </submittedName>
</protein>
<sequence length="282" mass="31391">MTLHTLTNTTIQTNQGLVEYSTIGTGTPVLFLHGGHANSLDQIAHKGFDLHRYQLITPSRPGYRKTPLAGNESPKQAAHLFVALLDALDISQVIVYGVSAGGWTALALAAGYPQKVQKLILASAVSTKWLARDSKIYKTARLMFHPKRQRLTWRMVRFFFALMPGLMTKSFFKQFSAKKGVKINPKERQELGNVFKHYGSGQGFLNDIEQNIDSAVLEKITCPTLIVHSKHDLSVAPTHAQHAHQLIEGSTLHLLDNDWGHMLWIGNDCADTLKLILDFIEG</sequence>
<dbReference type="PRINTS" id="PR00111">
    <property type="entry name" value="ABHYDROLASE"/>
</dbReference>
<dbReference type="SUPFAM" id="SSF53474">
    <property type="entry name" value="alpha/beta-Hydrolases"/>
    <property type="match status" value="1"/>
</dbReference>
<keyword evidence="1" id="KW-0378">Hydrolase</keyword>
<feature type="domain" description="AB hydrolase-1" evidence="2">
    <location>
        <begin position="28"/>
        <end position="264"/>
    </location>
</feature>
<proteinExistence type="predicted"/>
<dbReference type="Proteomes" id="UP000004095">
    <property type="component" value="Unassembled WGS sequence"/>
</dbReference>
<dbReference type="AlphaFoldDB" id="A1ZDX9"/>
<dbReference type="PANTHER" id="PTHR43798:SF31">
    <property type="entry name" value="AB HYDROLASE SUPERFAMILY PROTEIN YCLE"/>
    <property type="match status" value="1"/>
</dbReference>